<evidence type="ECO:0000256" key="6">
    <source>
        <dbReference type="PROSITE-ProRule" id="PRU01091"/>
    </source>
</evidence>
<dbReference type="Gene3D" id="1.10.10.10">
    <property type="entry name" value="Winged helix-like DNA-binding domain superfamily/Winged helix DNA-binding domain"/>
    <property type="match status" value="1"/>
</dbReference>
<comment type="similarity">
    <text evidence="1">Belongs to the AfsR/DnrI/RedD regulatory family.</text>
</comment>
<keyword evidence="9" id="KW-1185">Reference proteome</keyword>
<evidence type="ECO:0000256" key="1">
    <source>
        <dbReference type="ARBA" id="ARBA00005820"/>
    </source>
</evidence>
<dbReference type="PANTHER" id="PTHR35807">
    <property type="entry name" value="TRANSCRIPTIONAL REGULATOR REDD-RELATED"/>
    <property type="match status" value="1"/>
</dbReference>
<dbReference type="InterPro" id="IPR051677">
    <property type="entry name" value="AfsR-DnrI-RedD_regulator"/>
</dbReference>
<dbReference type="SMART" id="SM00862">
    <property type="entry name" value="Trans_reg_C"/>
    <property type="match status" value="1"/>
</dbReference>
<name>A0ABV9AG11_9ACTN</name>
<keyword evidence="5" id="KW-0804">Transcription</keyword>
<keyword evidence="4 6" id="KW-0238">DNA-binding</keyword>
<accession>A0ABV9AG11</accession>
<sequence>MTDISVLGSLTVTHAGRSIVPTAAKPRKVLALLALRPDQTVSVSAFLEELWEHRPPRSALTTLQTYILRLRHLIDEAEHFRPGVGATSRPPSREVLATWGNGYLLGTHGGRTDIQEFERFAAAGHRSMAEADHRAASDSFRRALALWRDEALVDVQAGPLLGTAIRHLEEQRLSVLSRRVEADLQLGRHHELLSDLASLCSQYPLNEGFQAQYMLALCRAGRRSDALQTFQRLRSRIREELAMDPSPGLRQLQQAILTGDAGLDFSEQPLHESALRIAG</sequence>
<dbReference type="Pfam" id="PF00486">
    <property type="entry name" value="Trans_reg_C"/>
    <property type="match status" value="1"/>
</dbReference>
<evidence type="ECO:0000313" key="8">
    <source>
        <dbReference type="EMBL" id="MFC4497979.1"/>
    </source>
</evidence>
<feature type="domain" description="OmpR/PhoB-type" evidence="7">
    <location>
        <begin position="1"/>
        <end position="107"/>
    </location>
</feature>
<dbReference type="Gene3D" id="1.25.40.10">
    <property type="entry name" value="Tetratricopeptide repeat domain"/>
    <property type="match status" value="1"/>
</dbReference>
<evidence type="ECO:0000256" key="5">
    <source>
        <dbReference type="ARBA" id="ARBA00023163"/>
    </source>
</evidence>
<dbReference type="SUPFAM" id="SSF46894">
    <property type="entry name" value="C-terminal effector domain of the bipartite response regulators"/>
    <property type="match status" value="1"/>
</dbReference>
<dbReference type="Pfam" id="PF03704">
    <property type="entry name" value="BTAD"/>
    <property type="match status" value="1"/>
</dbReference>
<dbReference type="InterPro" id="IPR036388">
    <property type="entry name" value="WH-like_DNA-bd_sf"/>
</dbReference>
<evidence type="ECO:0000259" key="7">
    <source>
        <dbReference type="PROSITE" id="PS51755"/>
    </source>
</evidence>
<keyword evidence="3" id="KW-0805">Transcription regulation</keyword>
<dbReference type="PROSITE" id="PS51755">
    <property type="entry name" value="OMPR_PHOB"/>
    <property type="match status" value="1"/>
</dbReference>
<dbReference type="InterPro" id="IPR005158">
    <property type="entry name" value="BTAD"/>
</dbReference>
<dbReference type="EMBL" id="JBHSFK010000001">
    <property type="protein sequence ID" value="MFC4497979.1"/>
    <property type="molecule type" value="Genomic_DNA"/>
</dbReference>
<organism evidence="8 9">
    <name type="scientific">Streptomyces vulcanius</name>
    <dbReference type="NCBI Taxonomy" id="1441876"/>
    <lineage>
        <taxon>Bacteria</taxon>
        <taxon>Bacillati</taxon>
        <taxon>Actinomycetota</taxon>
        <taxon>Actinomycetes</taxon>
        <taxon>Kitasatosporales</taxon>
        <taxon>Streptomycetaceae</taxon>
        <taxon>Streptomyces</taxon>
    </lineage>
</organism>
<evidence type="ECO:0000256" key="3">
    <source>
        <dbReference type="ARBA" id="ARBA00023015"/>
    </source>
</evidence>
<gene>
    <name evidence="8" type="ORF">ACFPIH_00360</name>
</gene>
<evidence type="ECO:0000256" key="2">
    <source>
        <dbReference type="ARBA" id="ARBA00023012"/>
    </source>
</evidence>
<protein>
    <submittedName>
        <fullName evidence="8">BTAD domain-containing putative transcriptional regulator</fullName>
    </submittedName>
</protein>
<dbReference type="RefSeq" id="WP_381165963.1">
    <property type="nucleotide sequence ID" value="NZ_JBHSFK010000001.1"/>
</dbReference>
<dbReference type="SUPFAM" id="SSF48452">
    <property type="entry name" value="TPR-like"/>
    <property type="match status" value="1"/>
</dbReference>
<dbReference type="CDD" id="cd15831">
    <property type="entry name" value="BTAD"/>
    <property type="match status" value="1"/>
</dbReference>
<dbReference type="SMART" id="SM01043">
    <property type="entry name" value="BTAD"/>
    <property type="match status" value="1"/>
</dbReference>
<dbReference type="PANTHER" id="PTHR35807:SF1">
    <property type="entry name" value="TRANSCRIPTIONAL REGULATOR REDD"/>
    <property type="match status" value="1"/>
</dbReference>
<keyword evidence="2" id="KW-0902">Two-component regulatory system</keyword>
<feature type="DNA-binding region" description="OmpR/PhoB-type" evidence="6">
    <location>
        <begin position="1"/>
        <end position="107"/>
    </location>
</feature>
<dbReference type="InterPro" id="IPR001867">
    <property type="entry name" value="OmpR/PhoB-type_DNA-bd"/>
</dbReference>
<dbReference type="InterPro" id="IPR016032">
    <property type="entry name" value="Sig_transdc_resp-reg_C-effctor"/>
</dbReference>
<dbReference type="Proteomes" id="UP001595839">
    <property type="component" value="Unassembled WGS sequence"/>
</dbReference>
<proteinExistence type="inferred from homology"/>
<reference evidence="9" key="1">
    <citation type="journal article" date="2019" name="Int. J. Syst. Evol. Microbiol.">
        <title>The Global Catalogue of Microorganisms (GCM) 10K type strain sequencing project: providing services to taxonomists for standard genome sequencing and annotation.</title>
        <authorList>
            <consortium name="The Broad Institute Genomics Platform"/>
            <consortium name="The Broad Institute Genome Sequencing Center for Infectious Disease"/>
            <person name="Wu L."/>
            <person name="Ma J."/>
        </authorList>
    </citation>
    <scope>NUCLEOTIDE SEQUENCE [LARGE SCALE GENOMIC DNA]</scope>
    <source>
        <strain evidence="9">CGMCC 4.7177</strain>
    </source>
</reference>
<dbReference type="InterPro" id="IPR011990">
    <property type="entry name" value="TPR-like_helical_dom_sf"/>
</dbReference>
<evidence type="ECO:0000313" key="9">
    <source>
        <dbReference type="Proteomes" id="UP001595839"/>
    </source>
</evidence>
<comment type="caution">
    <text evidence="8">The sequence shown here is derived from an EMBL/GenBank/DDBJ whole genome shotgun (WGS) entry which is preliminary data.</text>
</comment>
<evidence type="ECO:0000256" key="4">
    <source>
        <dbReference type="ARBA" id="ARBA00023125"/>
    </source>
</evidence>